<reference evidence="2 3" key="1">
    <citation type="submission" date="2018-10" db="EMBL/GenBank/DDBJ databases">
        <title>Genome assembly for a Yunnan-Guizhou Plateau 3E fish, Anabarilius grahami (Regan), and its evolutionary and genetic applications.</title>
        <authorList>
            <person name="Jiang W."/>
        </authorList>
    </citation>
    <scope>NUCLEOTIDE SEQUENCE [LARGE SCALE GENOMIC DNA]</scope>
    <source>
        <strain evidence="2">AG-KIZ</strain>
        <tissue evidence="2">Muscle</tissue>
    </source>
</reference>
<dbReference type="Gene3D" id="1.10.287.3160">
    <property type="match status" value="1"/>
</dbReference>
<feature type="compositionally biased region" description="Basic and acidic residues" evidence="1">
    <location>
        <begin position="102"/>
        <end position="117"/>
    </location>
</feature>
<sequence length="321" mass="34957">MLRARLSFFQGSAPALRSWGSQMDLADERETGPALSPDLSPDPRVSSRDPDAHSGASSAHAGDDDSLLEFAASERSSRDDKAVEELLEVVTRAVARLQLDWPQEKETPKPSKLEDRFLSGGRGEGPQRQSLPFFEDLHDELSKSWKKPYTSRVFVPSTSIYSTIVGAEARGYTMMPQVEEMLASYVSPVSASSLKKPTLPTKPCRTTSALVGKAFQAAGQAGAALHTMAVLQAYQADLLKDLSAGTTITEEAFTELRRATDLSLRATKQTARAIGRSMAAMVSTERHLWLNLTGIKDKDRVFLLDAPVSPSGLFGDPGFRR</sequence>
<dbReference type="OrthoDB" id="8948664at2759"/>
<feature type="region of interest" description="Disordered" evidence="1">
    <location>
        <begin position="101"/>
        <end position="130"/>
    </location>
</feature>
<dbReference type="Proteomes" id="UP000281406">
    <property type="component" value="Unassembled WGS sequence"/>
</dbReference>
<evidence type="ECO:0000313" key="3">
    <source>
        <dbReference type="Proteomes" id="UP000281406"/>
    </source>
</evidence>
<evidence type="ECO:0000256" key="1">
    <source>
        <dbReference type="SAM" id="MobiDB-lite"/>
    </source>
</evidence>
<accession>A0A3N0XPA3</accession>
<dbReference type="EMBL" id="RJVU01067363">
    <property type="protein sequence ID" value="ROI84191.1"/>
    <property type="molecule type" value="Genomic_DNA"/>
</dbReference>
<gene>
    <name evidence="2" type="ORF">DPX16_19963</name>
</gene>
<dbReference type="AlphaFoldDB" id="A0A3N0XPA3"/>
<protein>
    <submittedName>
        <fullName evidence="2">Uncharacterized protein</fullName>
    </submittedName>
</protein>
<organism evidence="2 3">
    <name type="scientific">Anabarilius grahami</name>
    <name type="common">Kanglang fish</name>
    <name type="synonym">Barilius grahami</name>
    <dbReference type="NCBI Taxonomy" id="495550"/>
    <lineage>
        <taxon>Eukaryota</taxon>
        <taxon>Metazoa</taxon>
        <taxon>Chordata</taxon>
        <taxon>Craniata</taxon>
        <taxon>Vertebrata</taxon>
        <taxon>Euteleostomi</taxon>
        <taxon>Actinopterygii</taxon>
        <taxon>Neopterygii</taxon>
        <taxon>Teleostei</taxon>
        <taxon>Ostariophysi</taxon>
        <taxon>Cypriniformes</taxon>
        <taxon>Xenocyprididae</taxon>
        <taxon>Xenocypridinae</taxon>
        <taxon>Xenocypridinae incertae sedis</taxon>
        <taxon>Anabarilius</taxon>
    </lineage>
</organism>
<name>A0A3N0XPA3_ANAGA</name>
<proteinExistence type="predicted"/>
<feature type="region of interest" description="Disordered" evidence="1">
    <location>
        <begin position="19"/>
        <end position="65"/>
    </location>
</feature>
<keyword evidence="3" id="KW-1185">Reference proteome</keyword>
<comment type="caution">
    <text evidence="2">The sequence shown here is derived from an EMBL/GenBank/DDBJ whole genome shotgun (WGS) entry which is preliminary data.</text>
</comment>
<evidence type="ECO:0000313" key="2">
    <source>
        <dbReference type="EMBL" id="ROI84191.1"/>
    </source>
</evidence>